<dbReference type="GO" id="GO:0005737">
    <property type="term" value="C:cytoplasm"/>
    <property type="evidence" value="ECO:0007669"/>
    <property type="project" value="UniProtKB-SubCell"/>
</dbReference>
<gene>
    <name evidence="7" type="ORF">RRG08_020715</name>
</gene>
<evidence type="ECO:0000256" key="2">
    <source>
        <dbReference type="ARBA" id="ARBA00022473"/>
    </source>
</evidence>
<evidence type="ECO:0000259" key="6">
    <source>
        <dbReference type="Pfam" id="PF19032"/>
    </source>
</evidence>
<feature type="region of interest" description="Disordered" evidence="4">
    <location>
        <begin position="258"/>
        <end position="297"/>
    </location>
</feature>
<dbReference type="GO" id="GO:0060271">
    <property type="term" value="P:cilium assembly"/>
    <property type="evidence" value="ECO:0007669"/>
    <property type="project" value="InterPro"/>
</dbReference>
<dbReference type="PANTHER" id="PTHR21082">
    <property type="entry name" value="PROTEIN INTURNED"/>
    <property type="match status" value="1"/>
</dbReference>
<dbReference type="Pfam" id="PF19031">
    <property type="entry name" value="Intu_longin_1"/>
    <property type="match status" value="1"/>
</dbReference>
<dbReference type="Pfam" id="PF19032">
    <property type="entry name" value="Intu_longin_2"/>
    <property type="match status" value="1"/>
</dbReference>
<dbReference type="GO" id="GO:0005929">
    <property type="term" value="C:cilium"/>
    <property type="evidence" value="ECO:0007669"/>
    <property type="project" value="TreeGrafter"/>
</dbReference>
<dbReference type="InterPro" id="IPR043987">
    <property type="entry name" value="CCZ1/INTU/HSP4_longin_1"/>
</dbReference>
<evidence type="ECO:0000256" key="3">
    <source>
        <dbReference type="ARBA" id="ARBA00022490"/>
    </source>
</evidence>
<dbReference type="InterPro" id="IPR039151">
    <property type="entry name" value="INTU"/>
</dbReference>
<keyword evidence="2" id="KW-0217">Developmental protein</keyword>
<feature type="domain" description="CCZ1/INTU/HSP4 first Longin" evidence="5">
    <location>
        <begin position="467"/>
        <end position="560"/>
    </location>
</feature>
<evidence type="ECO:0000313" key="7">
    <source>
        <dbReference type="EMBL" id="KAK3797324.1"/>
    </source>
</evidence>
<keyword evidence="8" id="KW-1185">Reference proteome</keyword>
<organism evidence="7 8">
    <name type="scientific">Elysia crispata</name>
    <name type="common">lettuce slug</name>
    <dbReference type="NCBI Taxonomy" id="231223"/>
    <lineage>
        <taxon>Eukaryota</taxon>
        <taxon>Metazoa</taxon>
        <taxon>Spiralia</taxon>
        <taxon>Lophotrochozoa</taxon>
        <taxon>Mollusca</taxon>
        <taxon>Gastropoda</taxon>
        <taxon>Heterobranchia</taxon>
        <taxon>Euthyneura</taxon>
        <taxon>Panpulmonata</taxon>
        <taxon>Sacoglossa</taxon>
        <taxon>Placobranchoidea</taxon>
        <taxon>Plakobranchidae</taxon>
        <taxon>Elysia</taxon>
    </lineage>
</organism>
<dbReference type="GO" id="GO:0016192">
    <property type="term" value="P:vesicle-mediated transport"/>
    <property type="evidence" value="ECO:0007669"/>
    <property type="project" value="InterPro"/>
</dbReference>
<keyword evidence="3" id="KW-0963">Cytoplasm</keyword>
<comment type="caution">
    <text evidence="7">The sequence shown here is derived from an EMBL/GenBank/DDBJ whole genome shotgun (WGS) entry which is preliminary data.</text>
</comment>
<feature type="domain" description="CCZ1/INTU second Longin" evidence="6">
    <location>
        <begin position="675"/>
        <end position="794"/>
    </location>
</feature>
<feature type="compositionally biased region" description="Low complexity" evidence="4">
    <location>
        <begin position="258"/>
        <end position="285"/>
    </location>
</feature>
<dbReference type="GO" id="GO:0001736">
    <property type="term" value="P:establishment of planar polarity"/>
    <property type="evidence" value="ECO:0007669"/>
    <property type="project" value="InterPro"/>
</dbReference>
<name>A0AAE1E7K2_9GAST</name>
<dbReference type="Proteomes" id="UP001283361">
    <property type="component" value="Unassembled WGS sequence"/>
</dbReference>
<dbReference type="PANTHER" id="PTHR21082:SF4">
    <property type="entry name" value="PROTEIN INTURNED"/>
    <property type="match status" value="1"/>
</dbReference>
<sequence>MVRDVSCRIQRSRAPGRHRQREALSWEGFMNEIDMGLTQYHLSGLGRCCVATPSRHKRAPPWLGSVQPDGVFHLELPPGVETRLARLSSSDGSSISSLALGGGGCNSEDTGYSSDQDGRLSPVDKLDCTLKAGKRSSSKSRLKKGKKLCEAISASTGSHAQTLSGRCSERKSVISLSSSTSTATIQEAEAQFDQLSLCSSSGVSSHCKLSSTANNSFTESILRFSQDEDNDDGIFLNKSDLRSSKTSSHSAFSYQSSSSRFSLDSGSGISKKSSLSSSKPDLSSSHRTRDVHPSRSSFAQRFKNPLRWRTFHVDIPLPCSGTCATSDEKDRRDRSELCQRLLGIVPTWPEDVEPSLRGYIDVEVMVGSVVPGSPVSHASQDLQGVWLHKVNEHVLTWDNMDTVLACLNKLRKAKLTFKSARPEKSSVDLEALVNILTSDVQDDDCLDNMAVMYISPDGVNPDDPSSSASDGMVYSFPSQINPLCQLQGLFYTLAHLVRDITTKGSIRNTTIVVDECTINVAYLQEGNDILVIAIPASYLLAWQLNSMLTEFSRLLRLLFGSVEAAFTKTHSSNLTLINAVLSYMFRQVMAAAVSPLSCNSSLLTSSLSSVGVNEKEEQNSQSEARPFAKFSQKVPAMILPDNISMVVEKSMSEFESSDFADMSEVHYGYRRQFTVLGSAFFYCGHLVSSHLAREDLRDVHLYVQSLGILDLSVRCSMAQLVAWREVHPTRQCHDVAEINNSFGYSEPNARWCLLIVGLKHGLFCCLLESVGPGPLRQAVLSPDVFYVEQAKACLLQLQTPQLVAAFNIRVSKESQSAVAKSDYCATYVHTNGEKNKGRKHIQEDGESRLDRWPVKVQKNHNGGSENPYRSPRRGKMYPVSSDGDNMSRVSLTPDMLSLPSLHKLSTTRHPAIYQYCCLDGLEGTIIAGSDRDTLTSIFHGVIVHNFYKRCRDIHQFFLNHADNSLSKSHWEENEEGYDNVNFDPHLSGMKEHGVLMTFNPNQEDSSERKGQEVLEYWVVGRRIKRPSVKEVFVCFHTSASHSMIELAFRLGFGAMS</sequence>
<evidence type="ECO:0000256" key="4">
    <source>
        <dbReference type="SAM" id="MobiDB-lite"/>
    </source>
</evidence>
<protein>
    <recommendedName>
        <fullName evidence="9">Protein inturned</fullName>
    </recommendedName>
</protein>
<dbReference type="InterPro" id="IPR043988">
    <property type="entry name" value="CCZ1/INTU_longin_2"/>
</dbReference>
<dbReference type="EMBL" id="JAWDGP010000777">
    <property type="protein sequence ID" value="KAK3797324.1"/>
    <property type="molecule type" value="Genomic_DNA"/>
</dbReference>
<evidence type="ECO:0000259" key="5">
    <source>
        <dbReference type="Pfam" id="PF19031"/>
    </source>
</evidence>
<evidence type="ECO:0008006" key="9">
    <source>
        <dbReference type="Google" id="ProtNLM"/>
    </source>
</evidence>
<comment type="subcellular location">
    <subcellularLocation>
        <location evidence="1">Cytoplasm</location>
    </subcellularLocation>
</comment>
<accession>A0AAE1E7K2</accession>
<dbReference type="GO" id="GO:0007399">
    <property type="term" value="P:nervous system development"/>
    <property type="evidence" value="ECO:0007669"/>
    <property type="project" value="TreeGrafter"/>
</dbReference>
<evidence type="ECO:0000313" key="8">
    <source>
        <dbReference type="Proteomes" id="UP001283361"/>
    </source>
</evidence>
<proteinExistence type="predicted"/>
<dbReference type="AlphaFoldDB" id="A0AAE1E7K2"/>
<reference evidence="7" key="1">
    <citation type="journal article" date="2023" name="G3 (Bethesda)">
        <title>A reference genome for the long-term kleptoplast-retaining sea slug Elysia crispata morphotype clarki.</title>
        <authorList>
            <person name="Eastman K.E."/>
            <person name="Pendleton A.L."/>
            <person name="Shaikh M.A."/>
            <person name="Suttiyut T."/>
            <person name="Ogas R."/>
            <person name="Tomko P."/>
            <person name="Gavelis G."/>
            <person name="Widhalm J.R."/>
            <person name="Wisecaver J.H."/>
        </authorList>
    </citation>
    <scope>NUCLEOTIDE SEQUENCE</scope>
    <source>
        <strain evidence="7">ECLA1</strain>
    </source>
</reference>
<evidence type="ECO:0000256" key="1">
    <source>
        <dbReference type="ARBA" id="ARBA00004496"/>
    </source>
</evidence>